<accession>A0A2A9P3H2</accession>
<comment type="function">
    <text evidence="12">Involved in mitochondrial fission. Acts as an adapter protein required to form mitochondrial fission complexes. Formation of these complexes is required to promote constriction and fission of the mitochondrial compartment at a late step in mitochondrial division.</text>
</comment>
<feature type="repeat" description="WD" evidence="14">
    <location>
        <begin position="112"/>
        <end position="153"/>
    </location>
</feature>
<dbReference type="PROSITE" id="PS50082">
    <property type="entry name" value="WD_REPEATS_2"/>
    <property type="match status" value="6"/>
</dbReference>
<evidence type="ECO:0000256" key="6">
    <source>
        <dbReference type="ARBA" id="ARBA00022737"/>
    </source>
</evidence>
<keyword evidence="3 14" id="KW-0853">WD repeat</keyword>
<dbReference type="CDD" id="cd00200">
    <property type="entry name" value="WD40"/>
    <property type="match status" value="1"/>
</dbReference>
<dbReference type="InterPro" id="IPR020472">
    <property type="entry name" value="WD40_PAC1"/>
</dbReference>
<proteinExistence type="inferred from homology"/>
<dbReference type="PRINTS" id="PR00320">
    <property type="entry name" value="GPROTEINBRPT"/>
</dbReference>
<dbReference type="InterPro" id="IPR037190">
    <property type="entry name" value="LIS1_N"/>
</dbReference>
<evidence type="ECO:0000313" key="17">
    <source>
        <dbReference type="Proteomes" id="UP000037136"/>
    </source>
</evidence>
<comment type="similarity">
    <text evidence="13">Belongs to the WD repeat LIS1/nudF family.</text>
</comment>
<dbReference type="OrthoDB" id="10264588at2759"/>
<feature type="domain" description="PAC1-like LisH-like dimerisation" evidence="15">
    <location>
        <begin position="8"/>
        <end position="42"/>
    </location>
</feature>
<dbReference type="HAMAP" id="MF_03141">
    <property type="entry name" value="lis1"/>
    <property type="match status" value="1"/>
</dbReference>
<sequence length="540" mass="58954">MGRILTGRQADELHKSLIAYLQANNMQGTAAALRAELGLEEEVFDAETATKYQSLLEKKWTSTVRLQKKVLDLESRNAQLQSEVEFAAPASSSNRVQDPVTWLPRSPPRHSLESHRETVNCVAFHPVYSSIASGSDDCTLKVWDWEFGELERTIKGHTKAVRDVDYGGPRGAVLLASCSSDLTIKLWDPAAGYNNIRTLQGHEHSISAVRFIPAASGKYANMLVSASGDQNLKIWDTATGFCVKTLQGHTGWVRHVFPSPDGRFLLSTGNDRSVRLWDISKPQPENTVTVTGHDNVINCCALAPPASYQYLAALAGSDASPRSSSTAEYMATGSRDKTIKLWDARGTCILTLIGHDNWVSALVFHPGGRHLLSVADDKTLRCWDLGQAGKCVKVLQDIHEQFVTCLRWAPEPVKSAANGESPARGSTKTETSSSQIRCVIATGSMDSSLKIFANNTCDLNGGFGALSIDTELHLYIDPALERGHMAMEPGSRPDPGTGSLSTARCYSWHVRAEDDNVEINGTTFYLVLDSTLKICFEGGR</sequence>
<dbReference type="SMART" id="SM00320">
    <property type="entry name" value="WD40"/>
    <property type="match status" value="7"/>
</dbReference>
<gene>
    <name evidence="13" type="primary">PAC1</name>
    <name evidence="13" type="synonym">LIS1</name>
    <name evidence="16" type="ORF">XA68_17175</name>
</gene>
<dbReference type="PROSITE" id="PS00678">
    <property type="entry name" value="WD_REPEATS_1"/>
    <property type="match status" value="2"/>
</dbReference>
<comment type="subunit">
    <text evidence="13">Self-associates. Interacts with NDL1 and dynein.</text>
</comment>
<feature type="repeat" description="WD" evidence="14">
    <location>
        <begin position="324"/>
        <end position="343"/>
    </location>
</feature>
<dbReference type="GO" id="GO:0000922">
    <property type="term" value="C:spindle pole"/>
    <property type="evidence" value="ECO:0007669"/>
    <property type="project" value="UniProtKB-SubCell"/>
</dbReference>
<keyword evidence="5 13" id="KW-0493">Microtubule</keyword>
<feature type="repeat" description="WD" evidence="14">
    <location>
        <begin position="199"/>
        <end position="245"/>
    </location>
</feature>
<dbReference type="InterPro" id="IPR015943">
    <property type="entry name" value="WD40/YVTN_repeat-like_dom_sf"/>
</dbReference>
<dbReference type="FunFam" id="1.20.960.30:FF:000002">
    <property type="entry name" value="Platelet-activating factor acetylhydrolase ib"/>
    <property type="match status" value="1"/>
</dbReference>
<dbReference type="Pfam" id="PF00400">
    <property type="entry name" value="WD40"/>
    <property type="match status" value="6"/>
</dbReference>
<comment type="caution">
    <text evidence="16">The sequence shown here is derived from an EMBL/GenBank/DDBJ whole genome shotgun (WGS) entry which is preliminary data.</text>
</comment>
<dbReference type="PANTHER" id="PTHR22847">
    <property type="entry name" value="WD40 REPEAT PROTEIN"/>
    <property type="match status" value="1"/>
</dbReference>
<dbReference type="GO" id="GO:0005874">
    <property type="term" value="C:microtubule"/>
    <property type="evidence" value="ECO:0007669"/>
    <property type="project" value="UniProtKB-KW"/>
</dbReference>
<evidence type="ECO:0000256" key="9">
    <source>
        <dbReference type="ARBA" id="ARBA00023212"/>
    </source>
</evidence>
<keyword evidence="9 13" id="KW-0206">Cytoskeleton</keyword>
<keyword evidence="2 13" id="KW-0963">Cytoplasm</keyword>
<dbReference type="InterPro" id="IPR017252">
    <property type="entry name" value="Dynein_regulator_LIS1"/>
</dbReference>
<dbReference type="Gene3D" id="1.20.960.30">
    <property type="match status" value="1"/>
</dbReference>
<evidence type="ECO:0000256" key="8">
    <source>
        <dbReference type="ARBA" id="ARBA00023054"/>
    </source>
</evidence>
<evidence type="ECO:0000256" key="2">
    <source>
        <dbReference type="ARBA" id="ARBA00022490"/>
    </source>
</evidence>
<dbReference type="GO" id="GO:0023052">
    <property type="term" value="P:signaling"/>
    <property type="evidence" value="ECO:0007669"/>
    <property type="project" value="UniProtKB-ARBA"/>
</dbReference>
<reference evidence="16 17" key="2">
    <citation type="journal article" date="2017" name="Sci. Rep.">
        <title>Ant-infecting Ophiocordyceps genomes reveal a high diversity of potential behavioral manipulation genes and a possible major role for enterotoxins.</title>
        <authorList>
            <person name="de Bekker C."/>
            <person name="Ohm R.A."/>
            <person name="Evans H.C."/>
            <person name="Brachmann A."/>
            <person name="Hughes D.P."/>
        </authorList>
    </citation>
    <scope>NUCLEOTIDE SEQUENCE [LARGE SCALE GENOMIC DNA]</scope>
    <source>
        <strain evidence="16 17">SC16a</strain>
    </source>
</reference>
<dbReference type="GO" id="GO:0051012">
    <property type="term" value="P:microtubule sliding"/>
    <property type="evidence" value="ECO:0007669"/>
    <property type="project" value="UniProtKB-UniRule"/>
</dbReference>
<comment type="domain">
    <text evidence="13">Dimerization mediated by the LisH domain may be required to activate dynein.</text>
</comment>
<name>A0A2A9P3H2_OPHUN</name>
<evidence type="ECO:0000256" key="12">
    <source>
        <dbReference type="ARBA" id="ARBA00043913"/>
    </source>
</evidence>
<dbReference type="GO" id="GO:0005737">
    <property type="term" value="C:cytoplasm"/>
    <property type="evidence" value="ECO:0007669"/>
    <property type="project" value="UniProtKB-UniRule"/>
</dbReference>
<feature type="repeat" description="WD" evidence="14">
    <location>
        <begin position="154"/>
        <end position="188"/>
    </location>
</feature>
<dbReference type="InterPro" id="IPR056795">
    <property type="entry name" value="PAC1-like_LisH-like_dom"/>
</dbReference>
<evidence type="ECO:0000256" key="1">
    <source>
        <dbReference type="ARBA" id="ARBA00022448"/>
    </source>
</evidence>
<organism evidence="16 17">
    <name type="scientific">Ophiocordyceps unilateralis</name>
    <name type="common">Zombie-ant fungus</name>
    <name type="synonym">Torrubia unilateralis</name>
    <dbReference type="NCBI Taxonomy" id="268505"/>
    <lineage>
        <taxon>Eukaryota</taxon>
        <taxon>Fungi</taxon>
        <taxon>Dikarya</taxon>
        <taxon>Ascomycota</taxon>
        <taxon>Pezizomycotina</taxon>
        <taxon>Sordariomycetes</taxon>
        <taxon>Hypocreomycetidae</taxon>
        <taxon>Hypocreales</taxon>
        <taxon>Ophiocordycipitaceae</taxon>
        <taxon>Ophiocordyceps</taxon>
    </lineage>
</organism>
<dbReference type="STRING" id="268505.A0A2A9P3H2"/>
<dbReference type="Gene3D" id="2.130.10.10">
    <property type="entry name" value="YVTN repeat-like/Quinoprotein amine dehydrogenase"/>
    <property type="match status" value="1"/>
</dbReference>
<evidence type="ECO:0000256" key="5">
    <source>
        <dbReference type="ARBA" id="ARBA00022701"/>
    </source>
</evidence>
<evidence type="ECO:0000313" key="16">
    <source>
        <dbReference type="EMBL" id="PFH56035.1"/>
    </source>
</evidence>
<dbReference type="PROSITE" id="PS50896">
    <property type="entry name" value="LISH"/>
    <property type="match status" value="1"/>
</dbReference>
<reference evidence="16 17" key="1">
    <citation type="journal article" date="2015" name="BMC Genomics">
        <title>Gene expression during zombie ant biting behavior reflects the complexity underlying fungal parasitic behavioral manipulation.</title>
        <authorList>
            <person name="de Bekker C."/>
            <person name="Ohm R.A."/>
            <person name="Loreto R.G."/>
            <person name="Sebastian A."/>
            <person name="Albert I."/>
            <person name="Merrow M."/>
            <person name="Brachmann A."/>
            <person name="Hughes D.P."/>
        </authorList>
    </citation>
    <scope>NUCLEOTIDE SEQUENCE [LARGE SCALE GENOMIC DNA]</scope>
    <source>
        <strain evidence="16 17">SC16a</strain>
    </source>
</reference>
<dbReference type="Pfam" id="PF24951">
    <property type="entry name" value="LisH_PAC1"/>
    <property type="match status" value="1"/>
</dbReference>
<comment type="similarity">
    <text evidence="11">Belongs to the WD repeat MDV1/CAF4 family.</text>
</comment>
<dbReference type="GO" id="GO:0005875">
    <property type="term" value="C:microtubule associated complex"/>
    <property type="evidence" value="ECO:0007669"/>
    <property type="project" value="UniProtKB-UniRule"/>
</dbReference>
<dbReference type="EMBL" id="LAZP02000681">
    <property type="protein sequence ID" value="PFH56035.1"/>
    <property type="molecule type" value="Genomic_DNA"/>
</dbReference>
<dbReference type="AlphaFoldDB" id="A0A2A9P3H2"/>
<comment type="function">
    <text evidence="13">Positively regulates the activity of the minus-end directed microtubule motor protein dynein. May enhance dynein-mediated microtubule sliding by targeting dynein to the microtubule plus end. Required for nuclear migration during vegetative growth as well as development. Required for retrograde early endosome (EE) transport from the hyphal tip. Required for localization of dynein to the mitotic spindle poles. Recruits additional proteins to the dynein complex at SPBs.</text>
</comment>
<keyword evidence="8 13" id="KW-0175">Coiled coil</keyword>
<dbReference type="SUPFAM" id="SSF50978">
    <property type="entry name" value="WD40 repeat-like"/>
    <property type="match status" value="1"/>
</dbReference>
<dbReference type="GO" id="GO:0007154">
    <property type="term" value="P:cell communication"/>
    <property type="evidence" value="ECO:0007669"/>
    <property type="project" value="UniProtKB-ARBA"/>
</dbReference>
<dbReference type="GO" id="GO:0051301">
    <property type="term" value="P:cell division"/>
    <property type="evidence" value="ECO:0007669"/>
    <property type="project" value="UniProtKB-KW"/>
</dbReference>
<evidence type="ECO:0000256" key="14">
    <source>
        <dbReference type="PROSITE-ProRule" id="PRU00221"/>
    </source>
</evidence>
<dbReference type="InterPro" id="IPR006594">
    <property type="entry name" value="LisH"/>
</dbReference>
<dbReference type="InterPro" id="IPR036322">
    <property type="entry name" value="WD40_repeat_dom_sf"/>
</dbReference>
<evidence type="ECO:0000256" key="7">
    <source>
        <dbReference type="ARBA" id="ARBA00022776"/>
    </source>
</evidence>
<feature type="repeat" description="WD" evidence="14">
    <location>
        <begin position="352"/>
        <end position="385"/>
    </location>
</feature>
<dbReference type="PROSITE" id="PS50294">
    <property type="entry name" value="WD_REPEATS_REGION"/>
    <property type="match status" value="5"/>
</dbReference>
<keyword evidence="1 13" id="KW-0813">Transport</keyword>
<dbReference type="GO" id="GO:1990234">
    <property type="term" value="C:transferase complex"/>
    <property type="evidence" value="ECO:0007669"/>
    <property type="project" value="UniProtKB-ARBA"/>
</dbReference>
<dbReference type="FunFam" id="2.130.10.10:FF:000342">
    <property type="entry name" value="Nuclear distribution protein PAC1"/>
    <property type="match status" value="1"/>
</dbReference>
<keyword evidence="7 13" id="KW-0498">Mitosis</keyword>
<dbReference type="SUPFAM" id="SSF109925">
    <property type="entry name" value="Lissencephaly-1 protein (Lis-1, PAF-AH alpha) N-terminal domain"/>
    <property type="match status" value="1"/>
</dbReference>
<comment type="subcellular location">
    <subcellularLocation>
        <location evidence="13">Cytoplasm</location>
        <location evidence="13">Cytoskeleton</location>
    </subcellularLocation>
    <subcellularLocation>
        <location evidence="13">Cytoplasm</location>
        <location evidence="13">Cytoskeleton</location>
        <location evidence="13">Spindle pole</location>
    </subcellularLocation>
    <text evidence="13">Localizes to the plus ends of microtubules at the hyphal tip and the mitotic spindle poles.</text>
</comment>
<evidence type="ECO:0000256" key="13">
    <source>
        <dbReference type="HAMAP-Rule" id="MF_03141"/>
    </source>
</evidence>
<feature type="repeat" description="WD" evidence="14">
    <location>
        <begin position="246"/>
        <end position="287"/>
    </location>
</feature>
<evidence type="ECO:0000259" key="15">
    <source>
        <dbReference type="Pfam" id="PF24951"/>
    </source>
</evidence>
<evidence type="ECO:0000256" key="11">
    <source>
        <dbReference type="ARBA" id="ARBA00038415"/>
    </source>
</evidence>
<dbReference type="Proteomes" id="UP000037136">
    <property type="component" value="Unassembled WGS sequence"/>
</dbReference>
<protein>
    <recommendedName>
        <fullName evidence="13">Nuclear distribution protein PAC1</fullName>
    </recommendedName>
    <alternativeName>
        <fullName evidence="13">Lissencephaly-1 homolog</fullName>
        <shortName evidence="13">LIS-1</shortName>
    </alternativeName>
    <alternativeName>
        <fullName evidence="13">nudF homolog</fullName>
    </alternativeName>
</protein>
<evidence type="ECO:0000256" key="3">
    <source>
        <dbReference type="ARBA" id="ARBA00022574"/>
    </source>
</evidence>
<keyword evidence="17" id="KW-1185">Reference proteome</keyword>
<evidence type="ECO:0000256" key="10">
    <source>
        <dbReference type="ARBA" id="ARBA00023306"/>
    </source>
</evidence>
<keyword evidence="4 13" id="KW-0132">Cell division</keyword>
<keyword evidence="6" id="KW-0677">Repeat</keyword>
<dbReference type="GO" id="GO:0000132">
    <property type="term" value="P:establishment of mitotic spindle orientation"/>
    <property type="evidence" value="ECO:0007669"/>
    <property type="project" value="UniProtKB-UniRule"/>
</dbReference>
<evidence type="ECO:0000256" key="4">
    <source>
        <dbReference type="ARBA" id="ARBA00022618"/>
    </source>
</evidence>
<dbReference type="GO" id="GO:0070840">
    <property type="term" value="F:dynein complex binding"/>
    <property type="evidence" value="ECO:0007669"/>
    <property type="project" value="UniProtKB-UniRule"/>
</dbReference>
<keyword evidence="10 13" id="KW-0131">Cell cycle</keyword>
<dbReference type="InterPro" id="IPR001680">
    <property type="entry name" value="WD40_rpt"/>
</dbReference>
<dbReference type="InterPro" id="IPR019775">
    <property type="entry name" value="WD40_repeat_CS"/>
</dbReference>
<dbReference type="PANTHER" id="PTHR22847:SF637">
    <property type="entry name" value="WD REPEAT DOMAIN 5B"/>
    <property type="match status" value="1"/>
</dbReference>